<organism evidence="3 4">
    <name type="scientific">Rhamnella rubrinervis</name>
    <dbReference type="NCBI Taxonomy" id="2594499"/>
    <lineage>
        <taxon>Eukaryota</taxon>
        <taxon>Viridiplantae</taxon>
        <taxon>Streptophyta</taxon>
        <taxon>Embryophyta</taxon>
        <taxon>Tracheophyta</taxon>
        <taxon>Spermatophyta</taxon>
        <taxon>Magnoliopsida</taxon>
        <taxon>eudicotyledons</taxon>
        <taxon>Gunneridae</taxon>
        <taxon>Pentapetalae</taxon>
        <taxon>rosids</taxon>
        <taxon>fabids</taxon>
        <taxon>Rosales</taxon>
        <taxon>Rhamnaceae</taxon>
        <taxon>rhamnoid group</taxon>
        <taxon>Rhamneae</taxon>
        <taxon>Rhamnella</taxon>
    </lineage>
</organism>
<dbReference type="Pfam" id="PF00168">
    <property type="entry name" value="C2"/>
    <property type="match status" value="1"/>
</dbReference>
<comment type="caution">
    <text evidence="3">The sequence shown here is derived from an EMBL/GenBank/DDBJ whole genome shotgun (WGS) entry which is preliminary data.</text>
</comment>
<dbReference type="InterPro" id="IPR035892">
    <property type="entry name" value="C2_domain_sf"/>
</dbReference>
<dbReference type="AlphaFoldDB" id="A0A8K0E168"/>
<dbReference type="InterPro" id="IPR000008">
    <property type="entry name" value="C2_dom"/>
</dbReference>
<feature type="region of interest" description="Disordered" evidence="1">
    <location>
        <begin position="163"/>
        <end position="223"/>
    </location>
</feature>
<protein>
    <recommendedName>
        <fullName evidence="2">C2 domain-containing protein</fullName>
    </recommendedName>
</protein>
<evidence type="ECO:0000313" key="4">
    <source>
        <dbReference type="Proteomes" id="UP000796880"/>
    </source>
</evidence>
<gene>
    <name evidence="3" type="ORF">FNV43_RR15082</name>
</gene>
<dbReference type="InterPro" id="IPR047259">
    <property type="entry name" value="QUIRKY-like"/>
</dbReference>
<evidence type="ECO:0000256" key="1">
    <source>
        <dbReference type="SAM" id="MobiDB-lite"/>
    </source>
</evidence>
<keyword evidence="4" id="KW-1185">Reference proteome</keyword>
<reference evidence="3" key="1">
    <citation type="submission" date="2020-03" db="EMBL/GenBank/DDBJ databases">
        <title>A high-quality chromosome-level genome assembly of a woody plant with both climbing and erect habits, Rhamnella rubrinervis.</title>
        <authorList>
            <person name="Lu Z."/>
            <person name="Yang Y."/>
            <person name="Zhu X."/>
            <person name="Sun Y."/>
        </authorList>
    </citation>
    <scope>NUCLEOTIDE SEQUENCE</scope>
    <source>
        <strain evidence="3">BYM</strain>
        <tissue evidence="3">Leaf</tissue>
    </source>
</reference>
<evidence type="ECO:0000259" key="2">
    <source>
        <dbReference type="Pfam" id="PF00168"/>
    </source>
</evidence>
<dbReference type="Gene3D" id="2.60.40.150">
    <property type="entry name" value="C2 domain"/>
    <property type="match status" value="1"/>
</dbReference>
<name>A0A8K0E168_9ROSA</name>
<dbReference type="OrthoDB" id="67700at2759"/>
<feature type="domain" description="C2" evidence="2">
    <location>
        <begin position="7"/>
        <end position="50"/>
    </location>
</feature>
<dbReference type="EMBL" id="VOIH02000007">
    <property type="protein sequence ID" value="KAF3441170.1"/>
    <property type="molecule type" value="Genomic_DNA"/>
</dbReference>
<sequence>MTVMTRKLIVEVVKTHDLLTKDCHGTLSPYVQVDYSGQRKQTHTAVQDLNSGMRLSSCQIVNKGRLLRSAKANLYTAVRDLNPTGMRKEEALIYYLLEKKDLFRWIQGDISSKVYYVYEVLLPPPPAPPLPEPALTPPQVEDDHNNYSFTGAGDREATCGYSKEMEKAEEAPPPDEQLSDGEKTNKELPAPGTTSKEEKSVTETPSECLETEDNGAAEEIMNT</sequence>
<evidence type="ECO:0000313" key="3">
    <source>
        <dbReference type="EMBL" id="KAF3441170.1"/>
    </source>
</evidence>
<dbReference type="PANTHER" id="PTHR31425">
    <property type="entry name" value="PHOSPHORIBOSYLANTHRANILATE TRANSFERASE ISOFORM 1"/>
    <property type="match status" value="1"/>
</dbReference>
<proteinExistence type="predicted"/>
<dbReference type="PANTHER" id="PTHR31425:SF36">
    <property type="entry name" value="PROTEIN QUIRKY"/>
    <property type="match status" value="1"/>
</dbReference>
<accession>A0A8K0E168</accession>
<dbReference type="SUPFAM" id="SSF49562">
    <property type="entry name" value="C2 domain (Calcium/lipid-binding domain, CaLB)"/>
    <property type="match status" value="1"/>
</dbReference>
<dbReference type="Proteomes" id="UP000796880">
    <property type="component" value="Unassembled WGS sequence"/>
</dbReference>